<organism evidence="4 5">
    <name type="scientific">Parablautia muri</name>
    <dbReference type="NCBI Taxonomy" id="2320879"/>
    <lineage>
        <taxon>Bacteria</taxon>
        <taxon>Bacillati</taxon>
        <taxon>Bacillota</taxon>
        <taxon>Clostridia</taxon>
        <taxon>Lachnospirales</taxon>
        <taxon>Lachnospiraceae</taxon>
        <taxon>Parablautia</taxon>
    </lineage>
</organism>
<dbReference type="Pfam" id="PF03816">
    <property type="entry name" value="LytR_cpsA_psr"/>
    <property type="match status" value="1"/>
</dbReference>
<evidence type="ECO:0000313" key="4">
    <source>
        <dbReference type="EMBL" id="NBJ93704.1"/>
    </source>
</evidence>
<evidence type="ECO:0000259" key="3">
    <source>
        <dbReference type="Pfam" id="PF03816"/>
    </source>
</evidence>
<comment type="caution">
    <text evidence="4">The sequence shown here is derived from an EMBL/GenBank/DDBJ whole genome shotgun (WGS) entry which is preliminary data.</text>
</comment>
<dbReference type="InterPro" id="IPR050922">
    <property type="entry name" value="LytR/CpsA/Psr_CW_biosynth"/>
</dbReference>
<keyword evidence="2" id="KW-0472">Membrane</keyword>
<reference evidence="4" key="1">
    <citation type="submission" date="2018-09" db="EMBL/GenBank/DDBJ databases">
        <title>Murine metabolic-syndrome-specific gut microbial biobank.</title>
        <authorList>
            <person name="Liu C."/>
        </authorList>
    </citation>
    <scope>NUCLEOTIDE SEQUENCE</scope>
    <source>
        <strain evidence="4">D42-62</strain>
    </source>
</reference>
<dbReference type="PANTHER" id="PTHR33392">
    <property type="entry name" value="POLYISOPRENYL-TEICHOIC ACID--PEPTIDOGLYCAN TEICHOIC ACID TRANSFERASE TAGU"/>
    <property type="match status" value="1"/>
</dbReference>
<dbReference type="NCBIfam" id="TIGR00350">
    <property type="entry name" value="lytR_cpsA_psr"/>
    <property type="match status" value="1"/>
</dbReference>
<feature type="domain" description="Cell envelope-related transcriptional attenuator" evidence="3">
    <location>
        <begin position="90"/>
        <end position="249"/>
    </location>
</feature>
<dbReference type="AlphaFoldDB" id="A0A9X5BHC4"/>
<name>A0A9X5BHC4_9FIRM</name>
<keyword evidence="2" id="KW-1133">Transmembrane helix</keyword>
<sequence length="335" mass="38133">MDCHKRGSMRTGMKRYEKRRRKSGFKKVIIFLLVFLLVLLGGWYYIVGRLYEKMNYLEAEDYRTQPWKKDGVVNILLIGNDSRENGEDGRSDAMILLSLSDKTKSIYMTSILRDIYVDIPGHDGNRLNAAYAFGGPELLMETIQQNFGIDVNRYVLVNFEAFAALVDAVNGVELELSGQEIEYVNAYLVEYNMLTNRAEGTDYMDTGASGMVHLNGPQALAYSRNRYMGTDFGRTERQRKVLGAVIEKLPTAVLSGPEKIVNGILPNLTTNLTKEECFRLSLQAGKFLLYDNNQGSIPLEGTYTPAEIRGMAVLEIDFEKNKNWLREHIYHDMEN</sequence>
<dbReference type="Gene3D" id="3.40.630.190">
    <property type="entry name" value="LCP protein"/>
    <property type="match status" value="1"/>
</dbReference>
<protein>
    <submittedName>
        <fullName evidence="4">LytR family transcriptional regulator</fullName>
    </submittedName>
</protein>
<dbReference type="EMBL" id="QZDT01000023">
    <property type="protein sequence ID" value="NBJ93704.1"/>
    <property type="molecule type" value="Genomic_DNA"/>
</dbReference>
<feature type="transmembrane region" description="Helical" evidence="2">
    <location>
        <begin position="28"/>
        <end position="46"/>
    </location>
</feature>
<gene>
    <name evidence="4" type="ORF">D5281_14160</name>
</gene>
<comment type="similarity">
    <text evidence="1">Belongs to the LytR/CpsA/Psr (LCP) family.</text>
</comment>
<dbReference type="PANTHER" id="PTHR33392:SF6">
    <property type="entry name" value="POLYISOPRENYL-TEICHOIC ACID--PEPTIDOGLYCAN TEICHOIC ACID TRANSFERASE TAGU"/>
    <property type="match status" value="1"/>
</dbReference>
<accession>A0A9X5BHC4</accession>
<keyword evidence="5" id="KW-1185">Reference proteome</keyword>
<evidence type="ECO:0000313" key="5">
    <source>
        <dbReference type="Proteomes" id="UP001154420"/>
    </source>
</evidence>
<keyword evidence="2" id="KW-0812">Transmembrane</keyword>
<evidence type="ECO:0000256" key="2">
    <source>
        <dbReference type="SAM" id="Phobius"/>
    </source>
</evidence>
<proteinExistence type="inferred from homology"/>
<dbReference type="Proteomes" id="UP001154420">
    <property type="component" value="Unassembled WGS sequence"/>
</dbReference>
<evidence type="ECO:0000256" key="1">
    <source>
        <dbReference type="ARBA" id="ARBA00006068"/>
    </source>
</evidence>
<dbReference type="InterPro" id="IPR004474">
    <property type="entry name" value="LytR_CpsA_psr"/>
</dbReference>